<evidence type="ECO:0000256" key="1">
    <source>
        <dbReference type="ARBA" id="ARBA00022614"/>
    </source>
</evidence>
<dbReference type="Pfam" id="PF12799">
    <property type="entry name" value="LRR_4"/>
    <property type="match status" value="1"/>
</dbReference>
<sequence>MISINNKEYEEDIKVLNLFDNQLTEMPKEIENLQQLQKLLLYFNQITEIPKEIENLQQLQELYLNYNRLTEIPKEIGNLQQLQKLYLNHNRLAEIPKEIGNLQQLQTLDLSNNRLTEIPKEIGNLQQLQTLDLSNNRLTEIPKEIGNLQQLQTLCLFHTQLAEIPKEIGNLQQLQTLDLRNNRLTEIPKEIGNLQQLRSLYLNNNRLTEIPKELGNLQQLLDFWLHYNQLTNIPIWIIYLPRLRSLYISGNPIENLHPAIRRFLNNNKTNQNIYSDSQSVHNHNIEFTTNKSVIDFISSYKCKETDIDELVNELNIPINIKNILLNYCTDEYIHSRLQLNYKEILLPVLDFIKNNRQKEELLNILCQEIQDSRGKCFQGRISRTINILNGYHEAININISDNEQIGNLIINLQKKYSDQSELEEIFIKEMQERNYTNEVIKEWINYIQENY</sequence>
<dbReference type="PANTHER" id="PTHR45752">
    <property type="entry name" value="LEUCINE-RICH REPEAT-CONTAINING"/>
    <property type="match status" value="1"/>
</dbReference>
<evidence type="ECO:0000313" key="4">
    <source>
        <dbReference type="EMBL" id="ARF10456.1"/>
    </source>
</evidence>
<dbReference type="Pfam" id="PF23598">
    <property type="entry name" value="LRR_14"/>
    <property type="match status" value="2"/>
</dbReference>
<dbReference type="PROSITE" id="PS51450">
    <property type="entry name" value="LRR"/>
    <property type="match status" value="7"/>
</dbReference>
<reference evidence="4" key="1">
    <citation type="journal article" date="2017" name="Science">
        <title>Giant viruses with an expanded complement of translation system components.</title>
        <authorList>
            <person name="Schulz F."/>
            <person name="Yutin N."/>
            <person name="Ivanova N.N."/>
            <person name="Ortega D.R."/>
            <person name="Lee T.K."/>
            <person name="Vierheilig J."/>
            <person name="Daims H."/>
            <person name="Horn M."/>
            <person name="Wagner M."/>
            <person name="Jensen G.J."/>
            <person name="Kyrpides N.C."/>
            <person name="Koonin E.V."/>
            <person name="Woyke T."/>
        </authorList>
    </citation>
    <scope>NUCLEOTIDE SEQUENCE</scope>
    <source>
        <strain evidence="4">HKV1</strain>
    </source>
</reference>
<gene>
    <name evidence="4" type="ORF">Hokovirus_1_335</name>
</gene>
<dbReference type="SMART" id="SM00364">
    <property type="entry name" value="LRR_BAC"/>
    <property type="match status" value="8"/>
</dbReference>
<dbReference type="PRINTS" id="PR00019">
    <property type="entry name" value="LEURICHRPT"/>
</dbReference>
<dbReference type="InterPro" id="IPR001611">
    <property type="entry name" value="Leu-rich_rpt"/>
</dbReference>
<dbReference type="SUPFAM" id="SSF52058">
    <property type="entry name" value="L domain-like"/>
    <property type="match status" value="1"/>
</dbReference>
<feature type="domain" description="Disease resistance R13L4/SHOC-2-like LRR" evidence="3">
    <location>
        <begin position="143"/>
        <end position="265"/>
    </location>
</feature>
<protein>
    <submittedName>
        <fullName evidence="4">Leucine-rich repeat protein</fullName>
    </submittedName>
</protein>
<dbReference type="InterPro" id="IPR032675">
    <property type="entry name" value="LRR_dom_sf"/>
</dbReference>
<dbReference type="InterPro" id="IPR003591">
    <property type="entry name" value="Leu-rich_rpt_typical-subtyp"/>
</dbReference>
<keyword evidence="2" id="KW-0677">Repeat</keyword>
<feature type="domain" description="Disease resistance R13L4/SHOC-2-like LRR" evidence="3">
    <location>
        <begin position="14"/>
        <end position="87"/>
    </location>
</feature>
<dbReference type="InterPro" id="IPR050715">
    <property type="entry name" value="LRR-SigEffector_domain"/>
</dbReference>
<dbReference type="FunFam" id="3.80.10.10:FF:000383">
    <property type="entry name" value="Leucine-rich repeat receptor protein kinase EMS1"/>
    <property type="match status" value="1"/>
</dbReference>
<dbReference type="Gene3D" id="3.80.10.10">
    <property type="entry name" value="Ribonuclease Inhibitor"/>
    <property type="match status" value="2"/>
</dbReference>
<dbReference type="SMART" id="SM00365">
    <property type="entry name" value="LRR_SD22"/>
    <property type="match status" value="6"/>
</dbReference>
<dbReference type="PANTHER" id="PTHR45752:SF195">
    <property type="entry name" value="LEUCINE-RICH REPEAT (LRR) FAMILY PROTEIN-RELATED"/>
    <property type="match status" value="1"/>
</dbReference>
<evidence type="ECO:0000259" key="3">
    <source>
        <dbReference type="Pfam" id="PF23598"/>
    </source>
</evidence>
<accession>A0A1V0SFF2</accession>
<dbReference type="InterPro" id="IPR025875">
    <property type="entry name" value="Leu-rich_rpt_4"/>
</dbReference>
<proteinExistence type="predicted"/>
<organism evidence="4">
    <name type="scientific">Hokovirus HKV1</name>
    <dbReference type="NCBI Taxonomy" id="1977638"/>
    <lineage>
        <taxon>Viruses</taxon>
        <taxon>Varidnaviria</taxon>
        <taxon>Bamfordvirae</taxon>
        <taxon>Nucleocytoviricota</taxon>
        <taxon>Megaviricetes</taxon>
        <taxon>Imitervirales</taxon>
        <taxon>Mimiviridae</taxon>
        <taxon>Klosneuvirinae</taxon>
        <taxon>Hokovirus</taxon>
    </lineage>
</organism>
<dbReference type="EMBL" id="KY684103">
    <property type="protein sequence ID" value="ARF10456.1"/>
    <property type="molecule type" value="Genomic_DNA"/>
</dbReference>
<evidence type="ECO:0000256" key="2">
    <source>
        <dbReference type="ARBA" id="ARBA00022737"/>
    </source>
</evidence>
<keyword evidence="1" id="KW-0433">Leucine-rich repeat</keyword>
<name>A0A1V0SFF2_9VIRU</name>
<dbReference type="InterPro" id="IPR055414">
    <property type="entry name" value="LRR_R13L4/SHOC2-like"/>
</dbReference>
<dbReference type="SMART" id="SM00369">
    <property type="entry name" value="LRR_TYP"/>
    <property type="match status" value="9"/>
</dbReference>